<evidence type="ECO:0000313" key="3">
    <source>
        <dbReference type="Proteomes" id="UP000679335"/>
    </source>
</evidence>
<feature type="transmembrane region" description="Helical" evidence="1">
    <location>
        <begin position="256"/>
        <end position="276"/>
    </location>
</feature>
<evidence type="ECO:0000313" key="2">
    <source>
        <dbReference type="EMBL" id="QWC15892.1"/>
    </source>
</evidence>
<organism evidence="2 3">
    <name type="scientific">Cellulomonas dongxiuzhuiae</name>
    <dbReference type="NCBI Taxonomy" id="2819979"/>
    <lineage>
        <taxon>Bacteria</taxon>
        <taxon>Bacillati</taxon>
        <taxon>Actinomycetota</taxon>
        <taxon>Actinomycetes</taxon>
        <taxon>Micrococcales</taxon>
        <taxon>Cellulomonadaceae</taxon>
        <taxon>Cellulomonas</taxon>
    </lineage>
</organism>
<dbReference type="RefSeq" id="WP_208196470.1">
    <property type="nucleotide sequence ID" value="NZ_CP076023.1"/>
</dbReference>
<name>A0ABX8GJJ6_9CELL</name>
<keyword evidence="1" id="KW-0472">Membrane</keyword>
<keyword evidence="3" id="KW-1185">Reference proteome</keyword>
<evidence type="ECO:0000256" key="1">
    <source>
        <dbReference type="SAM" id="Phobius"/>
    </source>
</evidence>
<protein>
    <submittedName>
        <fullName evidence="2">Uncharacterized protein</fullName>
    </submittedName>
</protein>
<gene>
    <name evidence="2" type="ORF">KKR89_16805</name>
</gene>
<reference evidence="2 3" key="1">
    <citation type="submission" date="2021-05" db="EMBL/GenBank/DDBJ databases">
        <title>Novel species in genus Cellulomonas.</title>
        <authorList>
            <person name="Zhang G."/>
        </authorList>
    </citation>
    <scope>NUCLEOTIDE SEQUENCE [LARGE SCALE GENOMIC DNA]</scope>
    <source>
        <strain evidence="3">zg-ZUI157</strain>
    </source>
</reference>
<proteinExistence type="predicted"/>
<keyword evidence="1" id="KW-0812">Transmembrane</keyword>
<sequence length="448" mass="47712">MSDEWGVVGWSKDPVDGGDLDQVAHARRRYNGIAETIESAVARLDRITASEDQLRGKYADELRKKATEVHEKLAKAAVRYADVAREVAVYEPELSEALVETRAGLADGKAAAGALATAEALPDGEPDEGGVLDDADVAADVRKRQGIATADTNLAAAKRRVQTAFDQLQVAGKRLGHAVSARRYDDGLTDSGWDKATAVLKKISRILSIIGMVLAVLCFIFPGVAALLLVAAAVAVAGLVAAAILYAKNEEGLPDLIFAILGVVLLGGAAWVTTVTRSAKAAAHTKNFGTLKVPPKSLQQPVGEGKVVVRVNPAAAGSKARSEGLGLLSKAISTVFRRPHVPTEVGLGRSSLEQLREAGRMWGQATSLRGAGALGKDWWKGVSGISQYRSLKEARLVVDGSASKWWVAWTFGNSAFTFGPGLVWTGLRTEWRDWRDQKTGEFGKIEDL</sequence>
<accession>A0ABX8GJJ6</accession>
<dbReference type="EMBL" id="CP076023">
    <property type="protein sequence ID" value="QWC15892.1"/>
    <property type="molecule type" value="Genomic_DNA"/>
</dbReference>
<keyword evidence="1" id="KW-1133">Transmembrane helix</keyword>
<dbReference type="Proteomes" id="UP000679335">
    <property type="component" value="Chromosome"/>
</dbReference>
<feature type="transmembrane region" description="Helical" evidence="1">
    <location>
        <begin position="211"/>
        <end position="244"/>
    </location>
</feature>